<dbReference type="PANTHER" id="PTHR47661:SF4">
    <property type="entry name" value="OS08G0162600 PROTEIN"/>
    <property type="match status" value="1"/>
</dbReference>
<evidence type="ECO:0000313" key="4">
    <source>
        <dbReference type="EMBL" id="KAK4550969.1"/>
    </source>
</evidence>
<dbReference type="EMBL" id="JAXUIC010000147">
    <property type="protein sequence ID" value="KAK4550969.1"/>
    <property type="molecule type" value="Genomic_DNA"/>
</dbReference>
<sequence length="324" mass="35130">MSSAVVAGSSSSCSATFTRNSSIKTSSTTPAKPFFISSKCQKTAFQGLSLQEAKRGVSDSFIAENRSSFASVIRRGLEVTARTSGASKTIEAEVDKPLGLTLGQKPGGRIIISAVDGGGNAAKAGLKAGDQVLYTSSFFGDELWPADKLGYTKTAIQAKPDSVYFVVSRGADVDVKKLQKRPAPPRFGRKLTDAQKARATHICLDCGYVYTVQKPFDEQPDAYVCPQCRAPKKRFARYDVNTGKPIGGGLPPIGVIIGWWLVLVELEHCLFMVFNDSFLLLPSDYKPFVLLSKSISLVDIMLNSEVSLVFSMPRFHSLEPFYVS</sequence>
<dbReference type="PROSITE" id="PS50106">
    <property type="entry name" value="PDZ"/>
    <property type="match status" value="1"/>
</dbReference>
<dbReference type="PROSITE" id="PS50903">
    <property type="entry name" value="RUBREDOXIN_LIKE"/>
    <property type="match status" value="1"/>
</dbReference>
<dbReference type="SUPFAM" id="SSF57802">
    <property type="entry name" value="Rubredoxin-like"/>
    <property type="match status" value="1"/>
</dbReference>
<evidence type="ECO:0008006" key="6">
    <source>
        <dbReference type="Google" id="ProtNLM"/>
    </source>
</evidence>
<evidence type="ECO:0000256" key="1">
    <source>
        <dbReference type="SAM" id="MobiDB-lite"/>
    </source>
</evidence>
<feature type="compositionally biased region" description="Low complexity" evidence="1">
    <location>
        <begin position="1"/>
        <end position="22"/>
    </location>
</feature>
<dbReference type="Gene3D" id="2.20.28.10">
    <property type="match status" value="1"/>
</dbReference>
<reference evidence="4 5" key="1">
    <citation type="journal article" date="2023" name="G3 (Bethesda)">
        <title>A haplotype-resolved chromosome-scale genome for Quercus rubra L. provides insights into the genetics of adaptive traits for red oak species.</title>
        <authorList>
            <person name="Kapoor B."/>
            <person name="Jenkins J."/>
            <person name="Schmutz J."/>
            <person name="Zhebentyayeva T."/>
            <person name="Kuelheim C."/>
            <person name="Coggeshall M."/>
            <person name="Heim C."/>
            <person name="Lasky J.R."/>
            <person name="Leites L."/>
            <person name="Islam-Faridi N."/>
            <person name="Romero-Severson J."/>
            <person name="DeLeo V.L."/>
            <person name="Lucas S.M."/>
            <person name="Lazic D."/>
            <person name="Gailing O."/>
            <person name="Carlson J."/>
            <person name="Staton M."/>
        </authorList>
    </citation>
    <scope>NUCLEOTIDE SEQUENCE [LARGE SCALE GENOMIC DNA]</scope>
    <source>
        <strain evidence="4">Pseudo-F2</strain>
    </source>
</reference>
<dbReference type="PANTHER" id="PTHR47661">
    <property type="entry name" value="PHOSPHOGLUCAN PHOSPHATASE LSF1, CHLOROPLASTIC"/>
    <property type="match status" value="1"/>
</dbReference>
<proteinExistence type="predicted"/>
<protein>
    <recommendedName>
        <fullName evidence="6">Rubredoxin family protein</fullName>
    </recommendedName>
</protein>
<name>A0AAN7HZR9_QUERU</name>
<comment type="caution">
    <text evidence="4">The sequence shown here is derived from an EMBL/GenBank/DDBJ whole genome shotgun (WGS) entry which is preliminary data.</text>
</comment>
<feature type="domain" description="PDZ" evidence="2">
    <location>
        <begin position="87"/>
        <end position="133"/>
    </location>
</feature>
<dbReference type="CDD" id="cd00350">
    <property type="entry name" value="rubredoxin_like"/>
    <property type="match status" value="1"/>
</dbReference>
<dbReference type="InterPro" id="IPR036034">
    <property type="entry name" value="PDZ_sf"/>
</dbReference>
<dbReference type="SUPFAM" id="SSF50156">
    <property type="entry name" value="PDZ domain-like"/>
    <property type="match status" value="1"/>
</dbReference>
<dbReference type="InterPro" id="IPR001478">
    <property type="entry name" value="PDZ"/>
</dbReference>
<accession>A0AAN7HZR9</accession>
<evidence type="ECO:0000259" key="2">
    <source>
        <dbReference type="PROSITE" id="PS50106"/>
    </source>
</evidence>
<dbReference type="InterPro" id="IPR024934">
    <property type="entry name" value="Rubredoxin-like_dom"/>
</dbReference>
<feature type="region of interest" description="Disordered" evidence="1">
    <location>
        <begin position="1"/>
        <end position="29"/>
    </location>
</feature>
<evidence type="ECO:0000313" key="5">
    <source>
        <dbReference type="Proteomes" id="UP001324115"/>
    </source>
</evidence>
<evidence type="ECO:0000259" key="3">
    <source>
        <dbReference type="PROSITE" id="PS50903"/>
    </source>
</evidence>
<dbReference type="Proteomes" id="UP001324115">
    <property type="component" value="Unassembled WGS sequence"/>
</dbReference>
<feature type="domain" description="Rubredoxin-like" evidence="3">
    <location>
        <begin position="198"/>
        <end position="238"/>
    </location>
</feature>
<dbReference type="Gene3D" id="2.30.42.10">
    <property type="match status" value="1"/>
</dbReference>
<organism evidence="4 5">
    <name type="scientific">Quercus rubra</name>
    <name type="common">Northern red oak</name>
    <name type="synonym">Quercus borealis</name>
    <dbReference type="NCBI Taxonomy" id="3512"/>
    <lineage>
        <taxon>Eukaryota</taxon>
        <taxon>Viridiplantae</taxon>
        <taxon>Streptophyta</taxon>
        <taxon>Embryophyta</taxon>
        <taxon>Tracheophyta</taxon>
        <taxon>Spermatophyta</taxon>
        <taxon>Magnoliopsida</taxon>
        <taxon>eudicotyledons</taxon>
        <taxon>Gunneridae</taxon>
        <taxon>Pentapetalae</taxon>
        <taxon>rosids</taxon>
        <taxon>fabids</taxon>
        <taxon>Fagales</taxon>
        <taxon>Fagaceae</taxon>
        <taxon>Quercus</taxon>
    </lineage>
</organism>
<dbReference type="AlphaFoldDB" id="A0AAN7HZR9"/>
<keyword evidence="5" id="KW-1185">Reference proteome</keyword>
<dbReference type="GO" id="GO:0005506">
    <property type="term" value="F:iron ion binding"/>
    <property type="evidence" value="ECO:0007669"/>
    <property type="project" value="InterPro"/>
</dbReference>
<gene>
    <name evidence="4" type="ORF">RGQ29_032655</name>
</gene>